<dbReference type="RefSeq" id="XP_010230679.1">
    <property type="nucleotide sequence ID" value="XM_010232377.3"/>
</dbReference>
<name>I1HDR7_BRADI</name>
<dbReference type="PANTHER" id="PTHR33785:SF5">
    <property type="entry name" value="SERINE_ARGININE REPETITIVE MATRIX PROTEIN"/>
    <property type="match status" value="1"/>
</dbReference>
<dbReference type="HOGENOM" id="CLU_042469_0_0_1"/>
<dbReference type="EMBL" id="CM000881">
    <property type="protein sequence ID" value="KQK03521.1"/>
    <property type="molecule type" value="Genomic_DNA"/>
</dbReference>
<evidence type="ECO:0000313" key="2">
    <source>
        <dbReference type="EMBL" id="KQK03521.1"/>
    </source>
</evidence>
<reference evidence="2" key="2">
    <citation type="submission" date="2017-06" db="EMBL/GenBank/DDBJ databases">
        <title>WGS assembly of Brachypodium distachyon.</title>
        <authorList>
            <consortium name="The International Brachypodium Initiative"/>
            <person name="Lucas S."/>
            <person name="Harmon-Smith M."/>
            <person name="Lail K."/>
            <person name="Tice H."/>
            <person name="Grimwood J."/>
            <person name="Bruce D."/>
            <person name="Barry K."/>
            <person name="Shu S."/>
            <person name="Lindquist E."/>
            <person name="Wang M."/>
            <person name="Pitluck S."/>
            <person name="Vogel J.P."/>
            <person name="Garvin D.F."/>
            <person name="Mockler T.C."/>
            <person name="Schmutz J."/>
            <person name="Rokhsar D."/>
            <person name="Bevan M.W."/>
        </authorList>
    </citation>
    <scope>NUCLEOTIDE SEQUENCE</scope>
    <source>
        <strain evidence="2">Bd21</strain>
    </source>
</reference>
<protein>
    <submittedName>
        <fullName evidence="2 3">Uncharacterized protein</fullName>
    </submittedName>
</protein>
<dbReference type="AlphaFoldDB" id="I1HDR7"/>
<organism evidence="2">
    <name type="scientific">Brachypodium distachyon</name>
    <name type="common">Purple false brome</name>
    <name type="synonym">Trachynia distachya</name>
    <dbReference type="NCBI Taxonomy" id="15368"/>
    <lineage>
        <taxon>Eukaryota</taxon>
        <taxon>Viridiplantae</taxon>
        <taxon>Streptophyta</taxon>
        <taxon>Embryophyta</taxon>
        <taxon>Tracheophyta</taxon>
        <taxon>Spermatophyta</taxon>
        <taxon>Magnoliopsida</taxon>
        <taxon>Liliopsida</taxon>
        <taxon>Poales</taxon>
        <taxon>Poaceae</taxon>
        <taxon>BOP clade</taxon>
        <taxon>Pooideae</taxon>
        <taxon>Stipodae</taxon>
        <taxon>Brachypodieae</taxon>
        <taxon>Brachypodium</taxon>
    </lineage>
</organism>
<keyword evidence="4" id="KW-1185">Reference proteome</keyword>
<feature type="compositionally biased region" description="Basic and acidic residues" evidence="1">
    <location>
        <begin position="118"/>
        <end position="127"/>
    </location>
</feature>
<feature type="region of interest" description="Disordered" evidence="1">
    <location>
        <begin position="163"/>
        <end position="272"/>
    </location>
</feature>
<feature type="region of interest" description="Disordered" evidence="1">
    <location>
        <begin position="317"/>
        <end position="349"/>
    </location>
</feature>
<evidence type="ECO:0000313" key="4">
    <source>
        <dbReference type="Proteomes" id="UP000008810"/>
    </source>
</evidence>
<reference evidence="2 3" key="1">
    <citation type="journal article" date="2010" name="Nature">
        <title>Genome sequencing and analysis of the model grass Brachypodium distachyon.</title>
        <authorList>
            <consortium name="International Brachypodium Initiative"/>
        </authorList>
    </citation>
    <scope>NUCLEOTIDE SEQUENCE [LARGE SCALE GENOMIC DNA]</scope>
    <source>
        <strain evidence="2">Bd21</strain>
        <strain evidence="3">cv. Bd21</strain>
    </source>
</reference>
<evidence type="ECO:0000313" key="3">
    <source>
        <dbReference type="EnsemblPlants" id="KQK03521"/>
    </source>
</evidence>
<proteinExistence type="predicted"/>
<evidence type="ECO:0000256" key="1">
    <source>
        <dbReference type="SAM" id="MobiDB-lite"/>
    </source>
</evidence>
<feature type="region of interest" description="Disordered" evidence="1">
    <location>
        <begin position="1"/>
        <end position="28"/>
    </location>
</feature>
<feature type="region of interest" description="Disordered" evidence="1">
    <location>
        <begin position="45"/>
        <end position="96"/>
    </location>
</feature>
<feature type="region of interest" description="Disordered" evidence="1">
    <location>
        <begin position="110"/>
        <end position="140"/>
    </location>
</feature>
<accession>I1HDR7</accession>
<dbReference type="GeneID" id="100823668"/>
<dbReference type="STRING" id="15368.I1HDR7"/>
<feature type="compositionally biased region" description="Acidic residues" evidence="1">
    <location>
        <begin position="128"/>
        <end position="140"/>
    </location>
</feature>
<feature type="compositionally biased region" description="Low complexity" evidence="1">
    <location>
        <begin position="320"/>
        <end position="344"/>
    </location>
</feature>
<reference evidence="3" key="3">
    <citation type="submission" date="2018-08" db="UniProtKB">
        <authorList>
            <consortium name="EnsemblPlants"/>
        </authorList>
    </citation>
    <scope>IDENTIFICATION</scope>
    <source>
        <strain evidence="3">cv. Bd21</strain>
    </source>
</reference>
<dbReference type="OrthoDB" id="1918258at2759"/>
<feature type="compositionally biased region" description="Low complexity" evidence="1">
    <location>
        <begin position="61"/>
        <end position="72"/>
    </location>
</feature>
<feature type="compositionally biased region" description="Polar residues" evidence="1">
    <location>
        <begin position="200"/>
        <end position="216"/>
    </location>
</feature>
<dbReference type="eggNOG" id="ENOG502RYCX">
    <property type="taxonomic scope" value="Eukaryota"/>
</dbReference>
<dbReference type="Gramene" id="KQK03521">
    <property type="protein sequence ID" value="KQK03521"/>
    <property type="gene ID" value="BRADI_2g08370v3"/>
</dbReference>
<dbReference type="OMA" id="LLDECWF"/>
<sequence length="406" mass="44091">MSCLQSPTPGVDVDRRRRPAQKAEAEGRPALDMLDEFWFFSNTLGKQDDGKGMRRPPLLPKSPSTSSASSGRTKGHGSDGQQQQQQQAGDSRLSSKSRFFASGCRRLLRTPSLPAPRIGREELPKDEEIVDEDAAVADQEVEVEDDDLNWSSIYEGVLRTRIAEEERRSSSAAALHRAPSMPVPPSATMGGRRGGGLETATMSTPSMPRLQHSYSTLERHCRSHTPTKPDRPTPRTTAGGSKPGRGQPRRELRSFSAAQQPAIARNRSSLQLQDKMWKSSSALESIEVQGFKDLGFVFDKEELRESLADVLPGLRDSKAAKSSGSVSAGSGSASDDNDDTNGSAVGDGETVRRPYLSEAWHHGARSAPPAAAGIRLQQADARSAAEMKDQIRMWAQAVACNVRQEC</sequence>
<dbReference type="PANTHER" id="PTHR33785">
    <property type="entry name" value="OS06G0550800 PROTEIN"/>
    <property type="match status" value="1"/>
</dbReference>
<dbReference type="Proteomes" id="UP000008810">
    <property type="component" value="Chromosome 2"/>
</dbReference>
<dbReference type="KEGG" id="bdi:100823668"/>
<gene>
    <name evidence="3" type="primary">LOC100823668</name>
    <name evidence="2" type="ORF">BRADI_2g08370v3</name>
</gene>
<dbReference type="EnsemblPlants" id="KQK03521">
    <property type="protein sequence ID" value="KQK03521"/>
    <property type="gene ID" value="BRADI_2g08370v3"/>
</dbReference>